<feature type="domain" description="Pyrrolo-quinoline quinone repeat" evidence="1">
    <location>
        <begin position="104"/>
        <end position="194"/>
    </location>
</feature>
<evidence type="ECO:0000313" key="3">
    <source>
        <dbReference type="Proteomes" id="UP000624325"/>
    </source>
</evidence>
<name>A0ABQ4C3C9_9ACTN</name>
<dbReference type="InterPro" id="IPR011047">
    <property type="entry name" value="Quinoprotein_ADH-like_sf"/>
</dbReference>
<dbReference type="InterPro" id="IPR002372">
    <property type="entry name" value="PQQ_rpt_dom"/>
</dbReference>
<evidence type="ECO:0000259" key="1">
    <source>
        <dbReference type="Pfam" id="PF13360"/>
    </source>
</evidence>
<sequence length="423" mass="43832">MVVAARRRVVAVLAGLVLVAGAALVVYRVFAPGEVLAEPTASYPSAPTPRPPAVLGTLPAAPLVVDGRLRVVADKRQVRADGPVDSRYLNTPYWSFRRWPAELVGVVAAGGTVVTRWSDGELVGLDARTGRDVWRVKGEKPAITAYAGRRTGASTVYAPPGLFLSGDTVVVAGPTATQAYAVADGTAGWRQAAQPCPGEPDPTGFSTSDGRVAVLRPCDAAVRLFDAGTGSPAGTIDVPTNPAAEPTLDPLDCAAPRTECAGVRVDALTEATAWLFGNRDTKPAGAAADAAASTAARLAAPGAFLVDGLAVAIDGTAVVAAGAGDDGQRWRHDLGGPDARILAAAAGRVYVLTADRDLLTIDAATGAEVSRFRYTYFAEATDWVPGYSYASGRYLLTERLADVAAEDDADYYFDPQPVILAIT</sequence>
<keyword evidence="3" id="KW-1185">Reference proteome</keyword>
<dbReference type="EMBL" id="BONC01000018">
    <property type="protein sequence ID" value="GIF56936.1"/>
    <property type="molecule type" value="Genomic_DNA"/>
</dbReference>
<dbReference type="SMART" id="SM00564">
    <property type="entry name" value="PQQ"/>
    <property type="match status" value="2"/>
</dbReference>
<dbReference type="Gene3D" id="2.130.10.10">
    <property type="entry name" value="YVTN repeat-like/Quinoprotein amine dehydrogenase"/>
    <property type="match status" value="2"/>
</dbReference>
<dbReference type="Pfam" id="PF13360">
    <property type="entry name" value="PQQ_2"/>
    <property type="match status" value="2"/>
</dbReference>
<accession>A0ABQ4C3C9</accession>
<dbReference type="InterPro" id="IPR015943">
    <property type="entry name" value="WD40/YVTN_repeat-like_dom_sf"/>
</dbReference>
<reference evidence="2 3" key="1">
    <citation type="submission" date="2021-01" db="EMBL/GenBank/DDBJ databases">
        <title>Whole genome shotgun sequence of Asanoa iriomotensis NBRC 100142.</title>
        <authorList>
            <person name="Komaki H."/>
            <person name="Tamura T."/>
        </authorList>
    </citation>
    <scope>NUCLEOTIDE SEQUENCE [LARGE SCALE GENOMIC DNA]</scope>
    <source>
        <strain evidence="2 3">NBRC 100142</strain>
    </source>
</reference>
<proteinExistence type="predicted"/>
<dbReference type="SUPFAM" id="SSF50998">
    <property type="entry name" value="Quinoprotein alcohol dehydrogenase-like"/>
    <property type="match status" value="2"/>
</dbReference>
<dbReference type="Proteomes" id="UP000624325">
    <property type="component" value="Unassembled WGS sequence"/>
</dbReference>
<evidence type="ECO:0000313" key="2">
    <source>
        <dbReference type="EMBL" id="GIF56936.1"/>
    </source>
</evidence>
<protein>
    <recommendedName>
        <fullName evidence="1">Pyrrolo-quinoline quinone repeat domain-containing protein</fullName>
    </recommendedName>
</protein>
<organism evidence="2 3">
    <name type="scientific">Asanoa iriomotensis</name>
    <dbReference type="NCBI Taxonomy" id="234613"/>
    <lineage>
        <taxon>Bacteria</taxon>
        <taxon>Bacillati</taxon>
        <taxon>Actinomycetota</taxon>
        <taxon>Actinomycetes</taxon>
        <taxon>Micromonosporales</taxon>
        <taxon>Micromonosporaceae</taxon>
        <taxon>Asanoa</taxon>
    </lineage>
</organism>
<gene>
    <name evidence="2" type="ORF">Air01nite_30310</name>
</gene>
<dbReference type="RefSeq" id="WP_203702932.1">
    <property type="nucleotide sequence ID" value="NZ_BAAALU010000015.1"/>
</dbReference>
<dbReference type="InterPro" id="IPR018391">
    <property type="entry name" value="PQQ_b-propeller_rpt"/>
</dbReference>
<comment type="caution">
    <text evidence="2">The sequence shown here is derived from an EMBL/GenBank/DDBJ whole genome shotgun (WGS) entry which is preliminary data.</text>
</comment>
<feature type="domain" description="Pyrrolo-quinoline quinone repeat" evidence="1">
    <location>
        <begin position="265"/>
        <end position="368"/>
    </location>
</feature>